<reference evidence="2 3" key="1">
    <citation type="submission" date="2019-02" db="EMBL/GenBank/DDBJ databases">
        <title>Genome sequencing of the rare red list fungi Hericium alpestre (H. flagellum).</title>
        <authorList>
            <person name="Buettner E."/>
            <person name="Kellner H."/>
        </authorList>
    </citation>
    <scope>NUCLEOTIDE SEQUENCE [LARGE SCALE GENOMIC DNA]</scope>
    <source>
        <strain evidence="2 3">DSM 108284</strain>
    </source>
</reference>
<feature type="domain" description="PWWP" evidence="1">
    <location>
        <begin position="31"/>
        <end position="103"/>
    </location>
</feature>
<evidence type="ECO:0000313" key="2">
    <source>
        <dbReference type="EMBL" id="TFY75064.1"/>
    </source>
</evidence>
<dbReference type="OrthoDB" id="20839at2759"/>
<evidence type="ECO:0000259" key="1">
    <source>
        <dbReference type="PROSITE" id="PS50812"/>
    </source>
</evidence>
<organism evidence="2 3">
    <name type="scientific">Hericium alpestre</name>
    <dbReference type="NCBI Taxonomy" id="135208"/>
    <lineage>
        <taxon>Eukaryota</taxon>
        <taxon>Fungi</taxon>
        <taxon>Dikarya</taxon>
        <taxon>Basidiomycota</taxon>
        <taxon>Agaricomycotina</taxon>
        <taxon>Agaricomycetes</taxon>
        <taxon>Russulales</taxon>
        <taxon>Hericiaceae</taxon>
        <taxon>Hericium</taxon>
    </lineage>
</organism>
<evidence type="ECO:0000313" key="3">
    <source>
        <dbReference type="Proteomes" id="UP000298061"/>
    </source>
</evidence>
<dbReference type="Pfam" id="PF00855">
    <property type="entry name" value="PWWP"/>
    <property type="match status" value="1"/>
</dbReference>
<dbReference type="EMBL" id="SFCI01001737">
    <property type="protein sequence ID" value="TFY75064.1"/>
    <property type="molecule type" value="Genomic_DNA"/>
</dbReference>
<gene>
    <name evidence="2" type="ORF">EWM64_g8948</name>
</gene>
<keyword evidence="3" id="KW-1185">Reference proteome</keyword>
<sequence>AKGKGKAKAEEAAPVMKDGKIVLGPKEMLSHGTLVWGKAVSFPWYPAVVYDPDDIGVPPNVLQARDAHQAKSKSGMVHPVRFYDRLKHWQWLAPDKMKLLGEDPDLDYELQHGSKQQQLKSSRQAKDIQASYRLALAEMDDEVGAAVMADVATDT</sequence>
<comment type="caution">
    <text evidence="2">The sequence shown here is derived from an EMBL/GenBank/DDBJ whole genome shotgun (WGS) entry which is preliminary data.</text>
</comment>
<dbReference type="AlphaFoldDB" id="A0A4Y9ZL87"/>
<dbReference type="PROSITE" id="PS50812">
    <property type="entry name" value="PWWP"/>
    <property type="match status" value="1"/>
</dbReference>
<dbReference type="SMART" id="SM00293">
    <property type="entry name" value="PWWP"/>
    <property type="match status" value="1"/>
</dbReference>
<dbReference type="STRING" id="135208.A0A4Y9ZL87"/>
<proteinExistence type="predicted"/>
<protein>
    <recommendedName>
        <fullName evidence="1">PWWP domain-containing protein</fullName>
    </recommendedName>
</protein>
<dbReference type="InterPro" id="IPR000313">
    <property type="entry name" value="PWWP_dom"/>
</dbReference>
<name>A0A4Y9ZL87_9AGAM</name>
<dbReference type="Gene3D" id="2.30.30.140">
    <property type="match status" value="1"/>
</dbReference>
<dbReference type="Proteomes" id="UP000298061">
    <property type="component" value="Unassembled WGS sequence"/>
</dbReference>
<dbReference type="SUPFAM" id="SSF63748">
    <property type="entry name" value="Tudor/PWWP/MBT"/>
    <property type="match status" value="1"/>
</dbReference>
<accession>A0A4Y9ZL87</accession>
<feature type="non-terminal residue" evidence="2">
    <location>
        <position position="1"/>
    </location>
</feature>